<feature type="domain" description="Dihydroxy-acid/6-phosphogluconate dehydratase C-terminal" evidence="4">
    <location>
        <begin position="1"/>
        <end position="168"/>
    </location>
</feature>
<dbReference type="GO" id="GO:0004160">
    <property type="term" value="F:dihydroxy-acid dehydratase activity"/>
    <property type="evidence" value="ECO:0007669"/>
    <property type="project" value="UniProtKB-EC"/>
</dbReference>
<gene>
    <name evidence="5" type="ORF">FNJ47_38415</name>
</gene>
<organism evidence="5 6">
    <name type="scientific">Bradyrhizobium uaiense</name>
    <dbReference type="NCBI Taxonomy" id="2594946"/>
    <lineage>
        <taxon>Bacteria</taxon>
        <taxon>Pseudomonadati</taxon>
        <taxon>Pseudomonadota</taxon>
        <taxon>Alphaproteobacteria</taxon>
        <taxon>Hyphomicrobiales</taxon>
        <taxon>Nitrobacteraceae</taxon>
        <taxon>Bradyrhizobium</taxon>
    </lineage>
</organism>
<keyword evidence="1" id="KW-0479">Metal-binding</keyword>
<keyword evidence="6" id="KW-1185">Reference proteome</keyword>
<dbReference type="SUPFAM" id="SSF52016">
    <property type="entry name" value="LeuD/IlvD-like"/>
    <property type="match status" value="1"/>
</dbReference>
<dbReference type="GO" id="GO:0046872">
    <property type="term" value="F:metal ion binding"/>
    <property type="evidence" value="ECO:0007669"/>
    <property type="project" value="UniProtKB-KW"/>
</dbReference>
<evidence type="ECO:0000256" key="3">
    <source>
        <dbReference type="ARBA" id="ARBA00023014"/>
    </source>
</evidence>
<dbReference type="AlphaFoldDB" id="A0A6P1BTH7"/>
<keyword evidence="2" id="KW-0408">Iron</keyword>
<feature type="non-terminal residue" evidence="5">
    <location>
        <position position="1"/>
    </location>
</feature>
<sequence>IKQSAASPKLLQHTGRAVVFESVEDMTLRVDDPALDVTADDVLVLRNAGPKGAPGMPEAGYLPIPKKLARTGVKDMVRISDARMSGTAFGTIVLHITPESAVGGPLGLVRNGDMIRLDVAKRSIDLLVDEAELQKRRAALATAGTPDWAKRGYAHLFNETILQADEGCDFDFMRAKGK</sequence>
<name>A0A6P1BTH7_9BRAD</name>
<dbReference type="InterPro" id="IPR052352">
    <property type="entry name" value="Sugar_Degrad_Dehydratases"/>
</dbReference>
<dbReference type="RefSeq" id="WP_175068477.1">
    <property type="nucleotide sequence ID" value="NZ_VKHP01000246.1"/>
</dbReference>
<evidence type="ECO:0000256" key="1">
    <source>
        <dbReference type="ARBA" id="ARBA00022723"/>
    </source>
</evidence>
<keyword evidence="3" id="KW-0411">Iron-sulfur</keyword>
<dbReference type="EC" id="4.2.1.9" evidence="5"/>
<proteinExistence type="predicted"/>
<accession>A0A6P1BTH7</accession>
<keyword evidence="5" id="KW-0456">Lyase</keyword>
<evidence type="ECO:0000313" key="6">
    <source>
        <dbReference type="Proteomes" id="UP000468531"/>
    </source>
</evidence>
<comment type="caution">
    <text evidence="5">The sequence shown here is derived from an EMBL/GenBank/DDBJ whole genome shotgun (WGS) entry which is preliminary data.</text>
</comment>
<dbReference type="EMBL" id="VKHP01000246">
    <property type="protein sequence ID" value="NEV01494.1"/>
    <property type="molecule type" value="Genomic_DNA"/>
</dbReference>
<dbReference type="InterPro" id="IPR056740">
    <property type="entry name" value="ILV_EDD_C"/>
</dbReference>
<dbReference type="Proteomes" id="UP000468531">
    <property type="component" value="Unassembled WGS sequence"/>
</dbReference>
<reference evidence="5 6" key="1">
    <citation type="journal article" date="2020" name="Arch. Microbiol.">
        <title>Bradyrhizobium uaiense sp. nov., a new highly efficient cowpea symbiont.</title>
        <authorList>
            <person name="Cabral Michel D."/>
            <person name="Azarias Guimaraes A."/>
            <person name="Martins da Costa E."/>
            <person name="Soares de Carvalho T."/>
            <person name="Balsanelli E."/>
            <person name="Willems A."/>
            <person name="Maltempi de Souza E."/>
            <person name="de Souza Moreira F.M."/>
        </authorList>
    </citation>
    <scope>NUCLEOTIDE SEQUENCE [LARGE SCALE GENOMIC DNA]</scope>
    <source>
        <strain evidence="5 6">UFLA 03-164</strain>
    </source>
</reference>
<dbReference type="PANTHER" id="PTHR43183:SF1">
    <property type="entry name" value="HYPOTHETICAL DIHYDROXY-ACID DEHYDRATASE (EUROFUNG)-RELATED"/>
    <property type="match status" value="1"/>
</dbReference>
<dbReference type="PANTHER" id="PTHR43183">
    <property type="entry name" value="HYPOTHETICAL DIHYDROXYACID DEHYDRATASE (EUROFUNG)-RELATED"/>
    <property type="match status" value="1"/>
</dbReference>
<dbReference type="GO" id="GO:0051536">
    <property type="term" value="F:iron-sulfur cluster binding"/>
    <property type="evidence" value="ECO:0007669"/>
    <property type="project" value="UniProtKB-KW"/>
</dbReference>
<evidence type="ECO:0000256" key="2">
    <source>
        <dbReference type="ARBA" id="ARBA00023004"/>
    </source>
</evidence>
<dbReference type="Gene3D" id="3.50.30.80">
    <property type="entry name" value="IlvD/EDD C-terminal domain-like"/>
    <property type="match status" value="1"/>
</dbReference>
<evidence type="ECO:0000259" key="4">
    <source>
        <dbReference type="Pfam" id="PF24877"/>
    </source>
</evidence>
<dbReference type="Pfam" id="PF24877">
    <property type="entry name" value="ILV_EDD_C"/>
    <property type="match status" value="1"/>
</dbReference>
<dbReference type="InterPro" id="IPR042096">
    <property type="entry name" value="Dihydro-acid_dehy_C"/>
</dbReference>
<evidence type="ECO:0000313" key="5">
    <source>
        <dbReference type="EMBL" id="NEV01494.1"/>
    </source>
</evidence>
<protein>
    <submittedName>
        <fullName evidence="5">Dihydroxy-acid dehydratase</fullName>
        <ecNumber evidence="5">4.2.1.9</ecNumber>
    </submittedName>
</protein>